<keyword evidence="1" id="KW-0732">Signal</keyword>
<evidence type="ECO:0000313" key="4">
    <source>
        <dbReference type="Proteomes" id="UP000054870"/>
    </source>
</evidence>
<dbReference type="SUPFAM" id="SSF54909">
    <property type="entry name" value="Dimeric alpha+beta barrel"/>
    <property type="match status" value="1"/>
</dbReference>
<dbReference type="PANTHER" id="PTHR41521:SF4">
    <property type="entry name" value="BLR0684 PROTEIN"/>
    <property type="match status" value="1"/>
</dbReference>
<dbReference type="InterPro" id="IPR011008">
    <property type="entry name" value="Dimeric_a/b-barrel"/>
</dbReference>
<proteinExistence type="predicted"/>
<dbReference type="Gene3D" id="3.30.70.100">
    <property type="match status" value="1"/>
</dbReference>
<evidence type="ECO:0000259" key="2">
    <source>
        <dbReference type="Pfam" id="PF07045"/>
    </source>
</evidence>
<gene>
    <name evidence="3" type="ORF">AWB75_05686</name>
</gene>
<dbReference type="InterPro" id="IPR010753">
    <property type="entry name" value="DUF1330"/>
</dbReference>
<feature type="chain" id="PRO_5007623395" description="DUF1330 domain-containing protein" evidence="1">
    <location>
        <begin position="26"/>
        <end position="129"/>
    </location>
</feature>
<feature type="domain" description="DUF1330" evidence="2">
    <location>
        <begin position="33"/>
        <end position="126"/>
    </location>
</feature>
<organism evidence="3 4">
    <name type="scientific">Caballeronia catudaia</name>
    <dbReference type="NCBI Taxonomy" id="1777136"/>
    <lineage>
        <taxon>Bacteria</taxon>
        <taxon>Pseudomonadati</taxon>
        <taxon>Pseudomonadota</taxon>
        <taxon>Betaproteobacteria</taxon>
        <taxon>Burkholderiales</taxon>
        <taxon>Burkholderiaceae</taxon>
        <taxon>Caballeronia</taxon>
    </lineage>
</organism>
<name>A0A158CT55_9BURK</name>
<dbReference type="PANTHER" id="PTHR41521">
    <property type="match status" value="1"/>
</dbReference>
<dbReference type="Pfam" id="PF07045">
    <property type="entry name" value="DUF1330"/>
    <property type="match status" value="1"/>
</dbReference>
<dbReference type="RefSeq" id="WP_200823047.1">
    <property type="nucleotide sequence ID" value="NZ_FCOF02000039.1"/>
</dbReference>
<feature type="signal peptide" evidence="1">
    <location>
        <begin position="1"/>
        <end position="25"/>
    </location>
</feature>
<protein>
    <recommendedName>
        <fullName evidence="2">DUF1330 domain-containing protein</fullName>
    </recommendedName>
</protein>
<dbReference type="EMBL" id="FCOF02000039">
    <property type="protein sequence ID" value="SAK85411.1"/>
    <property type="molecule type" value="Genomic_DNA"/>
</dbReference>
<dbReference type="Proteomes" id="UP000054870">
    <property type="component" value="Unassembled WGS sequence"/>
</dbReference>
<evidence type="ECO:0000313" key="3">
    <source>
        <dbReference type="EMBL" id="SAK85411.1"/>
    </source>
</evidence>
<accession>A0A158CT55</accession>
<comment type="caution">
    <text evidence="3">The sequence shown here is derived from an EMBL/GenBank/DDBJ whole genome shotgun (WGS) entry which is preliminary data.</text>
</comment>
<evidence type="ECO:0000256" key="1">
    <source>
        <dbReference type="SAM" id="SignalP"/>
    </source>
</evidence>
<dbReference type="AlphaFoldDB" id="A0A158CT55"/>
<keyword evidence="4" id="KW-1185">Reference proteome</keyword>
<reference evidence="3" key="1">
    <citation type="submission" date="2016-01" db="EMBL/GenBank/DDBJ databases">
        <authorList>
            <person name="Peeters C."/>
        </authorList>
    </citation>
    <scope>NUCLEOTIDE SEQUENCE [LARGE SCALE GENOMIC DNA]</scope>
    <source>
        <strain evidence="3">LMG 29318</strain>
    </source>
</reference>
<sequence length="129" mass="14116">MKNMRFVWLAALGMAINLGPLSVQAQPSSVTNPAYYVAEFQATDPEGIKPYSAAVESTFRPFSGRFIVRGGEMDVKEGFGAQGRLVIIKFDSLAQAQAWYNSPAYQAIIPIRHRSGNSRTYIVDGVVGQ</sequence>